<organism evidence="2 3">
    <name type="scientific">Liparis tanakae</name>
    <name type="common">Tanaka's snailfish</name>
    <dbReference type="NCBI Taxonomy" id="230148"/>
    <lineage>
        <taxon>Eukaryota</taxon>
        <taxon>Metazoa</taxon>
        <taxon>Chordata</taxon>
        <taxon>Craniata</taxon>
        <taxon>Vertebrata</taxon>
        <taxon>Euteleostomi</taxon>
        <taxon>Actinopterygii</taxon>
        <taxon>Neopterygii</taxon>
        <taxon>Teleostei</taxon>
        <taxon>Neoteleostei</taxon>
        <taxon>Acanthomorphata</taxon>
        <taxon>Eupercaria</taxon>
        <taxon>Perciformes</taxon>
        <taxon>Cottioidei</taxon>
        <taxon>Cottales</taxon>
        <taxon>Liparidae</taxon>
        <taxon>Liparis</taxon>
    </lineage>
</organism>
<protein>
    <submittedName>
        <fullName evidence="2">Uncharacterized protein</fullName>
    </submittedName>
</protein>
<proteinExistence type="predicted"/>
<evidence type="ECO:0000313" key="3">
    <source>
        <dbReference type="Proteomes" id="UP000314294"/>
    </source>
</evidence>
<dbReference type="Proteomes" id="UP000314294">
    <property type="component" value="Unassembled WGS sequence"/>
</dbReference>
<feature type="region of interest" description="Disordered" evidence="1">
    <location>
        <begin position="19"/>
        <end position="42"/>
    </location>
</feature>
<dbReference type="EMBL" id="SRLO01004911">
    <property type="protein sequence ID" value="TNN30048.1"/>
    <property type="molecule type" value="Genomic_DNA"/>
</dbReference>
<gene>
    <name evidence="2" type="ORF">EYF80_059802</name>
</gene>
<name>A0A4Z2EMR3_9TELE</name>
<dbReference type="AlphaFoldDB" id="A0A4Z2EMR3"/>
<evidence type="ECO:0000256" key="1">
    <source>
        <dbReference type="SAM" id="MobiDB-lite"/>
    </source>
</evidence>
<reference evidence="2 3" key="1">
    <citation type="submission" date="2019-03" db="EMBL/GenBank/DDBJ databases">
        <title>First draft genome of Liparis tanakae, snailfish: a comprehensive survey of snailfish specific genes.</title>
        <authorList>
            <person name="Kim W."/>
            <person name="Song I."/>
            <person name="Jeong J.-H."/>
            <person name="Kim D."/>
            <person name="Kim S."/>
            <person name="Ryu S."/>
            <person name="Song J.Y."/>
            <person name="Lee S.K."/>
        </authorList>
    </citation>
    <scope>NUCLEOTIDE SEQUENCE [LARGE SCALE GENOMIC DNA]</scope>
    <source>
        <tissue evidence="2">Muscle</tissue>
    </source>
</reference>
<evidence type="ECO:0000313" key="2">
    <source>
        <dbReference type="EMBL" id="TNN30048.1"/>
    </source>
</evidence>
<accession>A0A4Z2EMR3</accession>
<keyword evidence="3" id="KW-1185">Reference proteome</keyword>
<sequence length="75" mass="8336">MTGGRAALACRLRSDQTLQLEHGRKKDRRSSCCPPRSNRKEVRGVPRSSFFGVSGSRFLVVSWSSGDRTVPVFPL</sequence>
<comment type="caution">
    <text evidence="2">The sequence shown here is derived from an EMBL/GenBank/DDBJ whole genome shotgun (WGS) entry which is preliminary data.</text>
</comment>